<protein>
    <submittedName>
        <fullName evidence="4">Putative membrane protein YkoI</fullName>
    </submittedName>
</protein>
<dbReference type="Proteomes" id="UP000576792">
    <property type="component" value="Unassembled WGS sequence"/>
</dbReference>
<dbReference type="PROSITE" id="PS51257">
    <property type="entry name" value="PROKAR_LIPOPROTEIN"/>
    <property type="match status" value="1"/>
</dbReference>
<dbReference type="RefSeq" id="WP_167950295.1">
    <property type="nucleotide sequence ID" value="NZ_BAAAPQ010000026.1"/>
</dbReference>
<comment type="caution">
    <text evidence="4">The sequence shown here is derived from an EMBL/GenBank/DDBJ whole genome shotgun (WGS) entry which is preliminary data.</text>
</comment>
<evidence type="ECO:0000256" key="1">
    <source>
        <dbReference type="SAM" id="MobiDB-lite"/>
    </source>
</evidence>
<feature type="domain" description="PepSY" evidence="3">
    <location>
        <begin position="86"/>
        <end position="147"/>
    </location>
</feature>
<name>A0A846RWS3_9MICO</name>
<gene>
    <name evidence="4" type="ORF">BKA07_001451</name>
</gene>
<feature type="compositionally biased region" description="Low complexity" evidence="1">
    <location>
        <begin position="34"/>
        <end position="46"/>
    </location>
</feature>
<dbReference type="AlphaFoldDB" id="A0A846RWS3"/>
<dbReference type="Gene3D" id="3.10.450.40">
    <property type="match status" value="2"/>
</dbReference>
<feature type="signal peptide" evidence="2">
    <location>
        <begin position="1"/>
        <end position="22"/>
    </location>
</feature>
<accession>A0A846RWS3</accession>
<reference evidence="4 5" key="1">
    <citation type="submission" date="2020-03" db="EMBL/GenBank/DDBJ databases">
        <title>Sequencing the genomes of 1000 actinobacteria strains.</title>
        <authorList>
            <person name="Klenk H.-P."/>
        </authorList>
    </citation>
    <scope>NUCLEOTIDE SEQUENCE [LARGE SCALE GENOMIC DNA]</scope>
    <source>
        <strain evidence="4 5">DSM 18964</strain>
    </source>
</reference>
<keyword evidence="2" id="KW-0732">Signal</keyword>
<feature type="chain" id="PRO_5039703024" evidence="2">
    <location>
        <begin position="23"/>
        <end position="220"/>
    </location>
</feature>
<evidence type="ECO:0000256" key="2">
    <source>
        <dbReference type="SAM" id="SignalP"/>
    </source>
</evidence>
<evidence type="ECO:0000313" key="4">
    <source>
        <dbReference type="EMBL" id="NJC56416.1"/>
    </source>
</evidence>
<evidence type="ECO:0000259" key="3">
    <source>
        <dbReference type="Pfam" id="PF03413"/>
    </source>
</evidence>
<feature type="domain" description="PepSY" evidence="3">
    <location>
        <begin position="165"/>
        <end position="217"/>
    </location>
</feature>
<dbReference type="InterPro" id="IPR025711">
    <property type="entry name" value="PepSY"/>
</dbReference>
<sequence>MKMNRMSHVAVAGVLGIGLALTGCSGTSGDDSQESQAPADSQAADQTESSGEGSAAGDQESAAGSEKSGSQLSKDADLSKKSPATSAQDAVKTAQDKVEADDGVLHAVELDYDEDDGKWEYDVKIMDGTTDHKVVVDADTGKVVRDESEDSDDAEKSIDLKTPMAYDEAYDLAKDKGEGRLSGWKLEYDDGQREYQFDFDDNGSETEVTVDVESKKVMVD</sequence>
<keyword evidence="5" id="KW-1185">Reference proteome</keyword>
<organism evidence="4 5">
    <name type="scientific">Brevibacterium marinum</name>
    <dbReference type="NCBI Taxonomy" id="418643"/>
    <lineage>
        <taxon>Bacteria</taxon>
        <taxon>Bacillati</taxon>
        <taxon>Actinomycetota</taxon>
        <taxon>Actinomycetes</taxon>
        <taxon>Micrococcales</taxon>
        <taxon>Brevibacteriaceae</taxon>
        <taxon>Brevibacterium</taxon>
    </lineage>
</organism>
<feature type="compositionally biased region" description="Basic and acidic residues" evidence="1">
    <location>
        <begin position="94"/>
        <end position="103"/>
    </location>
</feature>
<dbReference type="Pfam" id="PF03413">
    <property type="entry name" value="PepSY"/>
    <property type="match status" value="2"/>
</dbReference>
<dbReference type="EMBL" id="JAATJN010000001">
    <property type="protein sequence ID" value="NJC56416.1"/>
    <property type="molecule type" value="Genomic_DNA"/>
</dbReference>
<evidence type="ECO:0000313" key="5">
    <source>
        <dbReference type="Proteomes" id="UP000576792"/>
    </source>
</evidence>
<feature type="region of interest" description="Disordered" evidence="1">
    <location>
        <begin position="22"/>
        <end position="103"/>
    </location>
</feature>
<proteinExistence type="predicted"/>